<gene>
    <name evidence="1" type="ORF">CEXT_276081</name>
</gene>
<keyword evidence="2" id="KW-1185">Reference proteome</keyword>
<protein>
    <submittedName>
        <fullName evidence="1">Uncharacterized protein</fullName>
    </submittedName>
</protein>
<dbReference type="EMBL" id="BPLR01016657">
    <property type="protein sequence ID" value="GIY85410.1"/>
    <property type="molecule type" value="Genomic_DNA"/>
</dbReference>
<evidence type="ECO:0000313" key="1">
    <source>
        <dbReference type="EMBL" id="GIY85410.1"/>
    </source>
</evidence>
<accession>A0AAV4WUQ5</accession>
<organism evidence="1 2">
    <name type="scientific">Caerostris extrusa</name>
    <name type="common">Bark spider</name>
    <name type="synonym">Caerostris bankana</name>
    <dbReference type="NCBI Taxonomy" id="172846"/>
    <lineage>
        <taxon>Eukaryota</taxon>
        <taxon>Metazoa</taxon>
        <taxon>Ecdysozoa</taxon>
        <taxon>Arthropoda</taxon>
        <taxon>Chelicerata</taxon>
        <taxon>Arachnida</taxon>
        <taxon>Araneae</taxon>
        <taxon>Araneomorphae</taxon>
        <taxon>Entelegynae</taxon>
        <taxon>Araneoidea</taxon>
        <taxon>Araneidae</taxon>
        <taxon>Caerostris</taxon>
    </lineage>
</organism>
<proteinExistence type="predicted"/>
<name>A0AAV4WUQ5_CAEEX</name>
<sequence length="99" mass="11490">MGAAEDGWDPLRLPLPFFQSEDYFLGNCYLKKDFLHLIIAHSFGLSAKCALKKQCPESGRMGDVYYNLHKQPHLTSEEQICFSWHSSKSWTVDQCFPFR</sequence>
<dbReference type="Proteomes" id="UP001054945">
    <property type="component" value="Unassembled WGS sequence"/>
</dbReference>
<dbReference type="AlphaFoldDB" id="A0AAV4WUQ5"/>
<evidence type="ECO:0000313" key="2">
    <source>
        <dbReference type="Proteomes" id="UP001054945"/>
    </source>
</evidence>
<comment type="caution">
    <text evidence="1">The sequence shown here is derived from an EMBL/GenBank/DDBJ whole genome shotgun (WGS) entry which is preliminary data.</text>
</comment>
<reference evidence="1 2" key="1">
    <citation type="submission" date="2021-06" db="EMBL/GenBank/DDBJ databases">
        <title>Caerostris extrusa draft genome.</title>
        <authorList>
            <person name="Kono N."/>
            <person name="Arakawa K."/>
        </authorList>
    </citation>
    <scope>NUCLEOTIDE SEQUENCE [LARGE SCALE GENOMIC DNA]</scope>
</reference>